<evidence type="ECO:0000256" key="5">
    <source>
        <dbReference type="ARBA" id="ARBA00023235"/>
    </source>
</evidence>
<keyword evidence="5 9" id="KW-0413">Isomerase</keyword>
<dbReference type="InterPro" id="IPR005841">
    <property type="entry name" value="Alpha-D-phosphohexomutase_SF"/>
</dbReference>
<proteinExistence type="inferred from homology"/>
<dbReference type="FunFam" id="3.40.120.10:FF:000002">
    <property type="entry name" value="Phosphoglucosamine mutase"/>
    <property type="match status" value="1"/>
</dbReference>
<evidence type="ECO:0000256" key="4">
    <source>
        <dbReference type="ARBA" id="ARBA00022842"/>
    </source>
</evidence>
<feature type="active site" description="Phosphoserine intermediate" evidence="9">
    <location>
        <position position="100"/>
    </location>
</feature>
<feature type="binding site" description="via phosphate group" evidence="9">
    <location>
        <position position="100"/>
    </location>
    <ligand>
        <name>Mg(2+)</name>
        <dbReference type="ChEBI" id="CHEBI:18420"/>
    </ligand>
</feature>
<dbReference type="NCBIfam" id="TIGR01455">
    <property type="entry name" value="glmM"/>
    <property type="match status" value="1"/>
</dbReference>
<sequence length="446" mass="47966">MARLFGTDGVRGVANRDLTPELVFQLGYAAARVLCENQNNSFFVVGKDTRYSGDLLESALISGVLSAGVDVVQLGVLPTPGVAYVTRSMGATAGVMISASHNPMQDNGIKFFGADGFKLLDAIEDMIELELGRIVPADRPIGDAVGRVRHHHHGLRDYMEFLKGTVRHPFTGLKIAVDAANGAAYAMAGEVLRSLGADVFLFHAEPDGANINVHCGSTHPHTIAKLVRETGADVGLAFDGDADRLIAVDEKGCVIDGDRIMLICAMDMERRGELKNHTVVTTVMSNYGFMKAARQLGLNVVKTAVGDRYVMEAMRDGEYVLGGEQSGHVIFLNHNTTGDGVLTALQLVDVMIATKRPLSELAAVMRSYPQVLVNVRVADKLAWRNHAPIVDAIARVEAQLGDDGRVLVRESGTESIVRVMVEGPSEDVVATYAESIVSIVKREFGV</sequence>
<name>A0A9X1VAB5_9BACL</name>
<dbReference type="AlphaFoldDB" id="A0A9X1VAB5"/>
<dbReference type="FunFam" id="3.40.120.10:FF:000001">
    <property type="entry name" value="Phosphoglucosamine mutase"/>
    <property type="match status" value="1"/>
</dbReference>
<feature type="domain" description="Alpha-D-phosphohexomutase C-terminal" evidence="12">
    <location>
        <begin position="372"/>
        <end position="437"/>
    </location>
</feature>
<evidence type="ECO:0000259" key="12">
    <source>
        <dbReference type="Pfam" id="PF00408"/>
    </source>
</evidence>
<dbReference type="GO" id="GO:0000287">
    <property type="term" value="F:magnesium ion binding"/>
    <property type="evidence" value="ECO:0007669"/>
    <property type="project" value="UniProtKB-UniRule"/>
</dbReference>
<evidence type="ECO:0000259" key="15">
    <source>
        <dbReference type="Pfam" id="PF02880"/>
    </source>
</evidence>
<dbReference type="GO" id="GO:0008966">
    <property type="term" value="F:phosphoglucosamine mutase activity"/>
    <property type="evidence" value="ECO:0007669"/>
    <property type="project" value="UniProtKB-UniRule"/>
</dbReference>
<dbReference type="HAMAP" id="MF_01554_B">
    <property type="entry name" value="GlmM_B"/>
    <property type="match status" value="1"/>
</dbReference>
<evidence type="ECO:0000256" key="2">
    <source>
        <dbReference type="ARBA" id="ARBA00022553"/>
    </source>
</evidence>
<dbReference type="PANTHER" id="PTHR42946:SF1">
    <property type="entry name" value="PHOSPHOGLUCOMUTASE (ALPHA-D-GLUCOSE-1,6-BISPHOSPHATE-DEPENDENT)"/>
    <property type="match status" value="1"/>
</dbReference>
<gene>
    <name evidence="9 16" type="primary">glmM</name>
    <name evidence="16" type="ORF">MM817_02090</name>
</gene>
<dbReference type="InterPro" id="IPR005845">
    <property type="entry name" value="A-D-PHexomutase_a/b/a-II"/>
</dbReference>
<dbReference type="Gene3D" id="3.30.310.50">
    <property type="entry name" value="Alpha-D-phosphohexomutase, C-terminal domain"/>
    <property type="match status" value="1"/>
</dbReference>
<organism evidence="16 17">
    <name type="scientific">Sulfoacidibacillus ferrooxidans</name>
    <dbReference type="NCBI Taxonomy" id="2005001"/>
    <lineage>
        <taxon>Bacteria</taxon>
        <taxon>Bacillati</taxon>
        <taxon>Bacillota</taxon>
        <taxon>Bacilli</taxon>
        <taxon>Bacillales</taxon>
        <taxon>Alicyclobacillaceae</taxon>
        <taxon>Sulfoacidibacillus</taxon>
    </lineage>
</organism>
<feature type="binding site" evidence="9">
    <location>
        <position position="241"/>
    </location>
    <ligand>
        <name>Mg(2+)</name>
        <dbReference type="ChEBI" id="CHEBI:18420"/>
    </ligand>
</feature>
<dbReference type="PANTHER" id="PTHR42946">
    <property type="entry name" value="PHOSPHOHEXOSE MUTASE"/>
    <property type="match status" value="1"/>
</dbReference>
<dbReference type="Pfam" id="PF00408">
    <property type="entry name" value="PGM_PMM_IV"/>
    <property type="match status" value="1"/>
</dbReference>
<dbReference type="SUPFAM" id="SSF55957">
    <property type="entry name" value="Phosphoglucomutase, C-terminal domain"/>
    <property type="match status" value="1"/>
</dbReference>
<dbReference type="PROSITE" id="PS00710">
    <property type="entry name" value="PGM_PMM"/>
    <property type="match status" value="1"/>
</dbReference>
<dbReference type="GO" id="GO:0004615">
    <property type="term" value="F:phosphomannomutase activity"/>
    <property type="evidence" value="ECO:0007669"/>
    <property type="project" value="TreeGrafter"/>
</dbReference>
<feature type="domain" description="Alpha-D-phosphohexomutase alpha/beta/alpha" evidence="15">
    <location>
        <begin position="256"/>
        <end position="368"/>
    </location>
</feature>
<keyword evidence="4 9" id="KW-0460">Magnesium</keyword>
<evidence type="ECO:0000256" key="7">
    <source>
        <dbReference type="ARBA" id="ARBA00066330"/>
    </source>
</evidence>
<evidence type="ECO:0000259" key="13">
    <source>
        <dbReference type="Pfam" id="PF02878"/>
    </source>
</evidence>
<dbReference type="NCBIfam" id="NF008139">
    <property type="entry name" value="PRK10887.1"/>
    <property type="match status" value="1"/>
</dbReference>
<dbReference type="InterPro" id="IPR016066">
    <property type="entry name" value="A-D-PHexomutase_CS"/>
</dbReference>
<comment type="function">
    <text evidence="9 11">Catalyzes the conversion of glucosamine-6-phosphate to glucosamine-1-phosphate.</text>
</comment>
<dbReference type="Pfam" id="PF02878">
    <property type="entry name" value="PGM_PMM_I"/>
    <property type="match status" value="1"/>
</dbReference>
<dbReference type="GO" id="GO:0009252">
    <property type="term" value="P:peptidoglycan biosynthetic process"/>
    <property type="evidence" value="ECO:0007669"/>
    <property type="project" value="TreeGrafter"/>
</dbReference>
<reference evidence="16" key="1">
    <citation type="submission" date="2022-03" db="EMBL/GenBank/DDBJ databases">
        <title>Draft Genome Sequence of Firmicute Strain S0AB, a Heterotrophic Iron/Sulfur-Oxidizing Extreme Acidophile.</title>
        <authorList>
            <person name="Vergara E."/>
            <person name="Pakostova E."/>
            <person name="Johnson D.B."/>
            <person name="Holmes D.S."/>
        </authorList>
    </citation>
    <scope>NUCLEOTIDE SEQUENCE</scope>
    <source>
        <strain evidence="16">S0AB</strain>
    </source>
</reference>
<dbReference type="Proteomes" id="UP001139263">
    <property type="component" value="Unassembled WGS sequence"/>
</dbReference>
<dbReference type="Pfam" id="PF02879">
    <property type="entry name" value="PGM_PMM_II"/>
    <property type="match status" value="1"/>
</dbReference>
<keyword evidence="17" id="KW-1185">Reference proteome</keyword>
<feature type="modified residue" description="Phosphoserine" evidence="9">
    <location>
        <position position="100"/>
    </location>
</feature>
<feature type="binding site" evidence="9">
    <location>
        <position position="239"/>
    </location>
    <ligand>
        <name>Mg(2+)</name>
        <dbReference type="ChEBI" id="CHEBI:18420"/>
    </ligand>
</feature>
<dbReference type="InterPro" id="IPR016055">
    <property type="entry name" value="A-D-PHexomutase_a/b/a-I/II/III"/>
</dbReference>
<dbReference type="PRINTS" id="PR00509">
    <property type="entry name" value="PGMPMM"/>
</dbReference>
<comment type="catalytic activity">
    <reaction evidence="6 9 11">
        <text>alpha-D-glucosamine 1-phosphate = D-glucosamine 6-phosphate</text>
        <dbReference type="Rhea" id="RHEA:23424"/>
        <dbReference type="ChEBI" id="CHEBI:58516"/>
        <dbReference type="ChEBI" id="CHEBI:58725"/>
        <dbReference type="EC" id="5.4.2.10"/>
    </reaction>
</comment>
<dbReference type="GO" id="GO:0006048">
    <property type="term" value="P:UDP-N-acetylglucosamine biosynthetic process"/>
    <property type="evidence" value="ECO:0007669"/>
    <property type="project" value="TreeGrafter"/>
</dbReference>
<keyword evidence="3 9" id="KW-0479">Metal-binding</keyword>
<evidence type="ECO:0000256" key="6">
    <source>
        <dbReference type="ARBA" id="ARBA00050364"/>
    </source>
</evidence>
<dbReference type="RefSeq" id="WP_241714557.1">
    <property type="nucleotide sequence ID" value="NZ_JALBUF010000006.1"/>
</dbReference>
<comment type="cofactor">
    <cofactor evidence="9">
        <name>Mg(2+)</name>
        <dbReference type="ChEBI" id="CHEBI:18420"/>
    </cofactor>
    <text evidence="9">Binds 1 Mg(2+) ion per subunit.</text>
</comment>
<dbReference type="SUPFAM" id="SSF53738">
    <property type="entry name" value="Phosphoglucomutase, first 3 domains"/>
    <property type="match status" value="3"/>
</dbReference>
<dbReference type="InterPro" id="IPR006352">
    <property type="entry name" value="GlmM_bact"/>
</dbReference>
<keyword evidence="2 9" id="KW-0597">Phosphoprotein</keyword>
<evidence type="ECO:0000313" key="16">
    <source>
        <dbReference type="EMBL" id="MCI0183799.1"/>
    </source>
</evidence>
<dbReference type="EC" id="5.4.2.10" evidence="7 9"/>
<feature type="domain" description="Alpha-D-phosphohexomutase alpha/beta/alpha" evidence="14">
    <location>
        <begin position="157"/>
        <end position="252"/>
    </location>
</feature>
<protein>
    <recommendedName>
        <fullName evidence="8 9">Phosphoglucosamine mutase</fullName>
        <ecNumber evidence="7 9">5.4.2.10</ecNumber>
    </recommendedName>
</protein>
<comment type="similarity">
    <text evidence="1 9 10">Belongs to the phosphohexose mutase family.</text>
</comment>
<dbReference type="InterPro" id="IPR005844">
    <property type="entry name" value="A-D-PHexomutase_a/b/a-I"/>
</dbReference>
<evidence type="ECO:0000259" key="14">
    <source>
        <dbReference type="Pfam" id="PF02879"/>
    </source>
</evidence>
<feature type="binding site" evidence="9">
    <location>
        <position position="243"/>
    </location>
    <ligand>
        <name>Mg(2+)</name>
        <dbReference type="ChEBI" id="CHEBI:18420"/>
    </ligand>
</feature>
<evidence type="ECO:0000256" key="9">
    <source>
        <dbReference type="HAMAP-Rule" id="MF_01554"/>
    </source>
</evidence>
<dbReference type="CDD" id="cd05802">
    <property type="entry name" value="GlmM"/>
    <property type="match status" value="1"/>
</dbReference>
<feature type="domain" description="Alpha-D-phosphohexomutase alpha/beta/alpha" evidence="13">
    <location>
        <begin position="3"/>
        <end position="129"/>
    </location>
</feature>
<dbReference type="GO" id="GO:0005975">
    <property type="term" value="P:carbohydrate metabolic process"/>
    <property type="evidence" value="ECO:0007669"/>
    <property type="project" value="InterPro"/>
</dbReference>
<evidence type="ECO:0000313" key="17">
    <source>
        <dbReference type="Proteomes" id="UP001139263"/>
    </source>
</evidence>
<evidence type="ECO:0000256" key="3">
    <source>
        <dbReference type="ARBA" id="ARBA00022723"/>
    </source>
</evidence>
<dbReference type="EMBL" id="JALBUF010000006">
    <property type="protein sequence ID" value="MCI0183799.1"/>
    <property type="molecule type" value="Genomic_DNA"/>
</dbReference>
<comment type="caution">
    <text evidence="16">The sequence shown here is derived from an EMBL/GenBank/DDBJ whole genome shotgun (WGS) entry which is preliminary data.</text>
</comment>
<accession>A0A9X1VAB5</accession>
<evidence type="ECO:0000256" key="1">
    <source>
        <dbReference type="ARBA" id="ARBA00010231"/>
    </source>
</evidence>
<dbReference type="InterPro" id="IPR005843">
    <property type="entry name" value="A-D-PHexomutase_C"/>
</dbReference>
<evidence type="ECO:0000256" key="8">
    <source>
        <dbReference type="ARBA" id="ARBA00068193"/>
    </source>
</evidence>
<dbReference type="Pfam" id="PF02880">
    <property type="entry name" value="PGM_PMM_III"/>
    <property type="match status" value="1"/>
</dbReference>
<dbReference type="InterPro" id="IPR036900">
    <property type="entry name" value="A-D-PHexomutase_C_sf"/>
</dbReference>
<evidence type="ECO:0000256" key="10">
    <source>
        <dbReference type="RuleBase" id="RU004326"/>
    </source>
</evidence>
<dbReference type="FunFam" id="3.30.310.50:FF:000001">
    <property type="entry name" value="Phosphoglucosamine mutase"/>
    <property type="match status" value="1"/>
</dbReference>
<dbReference type="InterPro" id="IPR050060">
    <property type="entry name" value="Phosphoglucosamine_mutase"/>
</dbReference>
<dbReference type="GO" id="GO:0005829">
    <property type="term" value="C:cytosol"/>
    <property type="evidence" value="ECO:0007669"/>
    <property type="project" value="TreeGrafter"/>
</dbReference>
<dbReference type="InterPro" id="IPR005846">
    <property type="entry name" value="A-D-PHexomutase_a/b/a-III"/>
</dbReference>
<dbReference type="Gene3D" id="3.40.120.10">
    <property type="entry name" value="Alpha-D-Glucose-1,6-Bisphosphate, subunit A, domain 3"/>
    <property type="match status" value="3"/>
</dbReference>
<comment type="PTM">
    <text evidence="9">Activated by phosphorylation.</text>
</comment>
<evidence type="ECO:0000256" key="11">
    <source>
        <dbReference type="RuleBase" id="RU004327"/>
    </source>
</evidence>